<keyword evidence="2" id="KW-1185">Reference proteome</keyword>
<gene>
    <name evidence="1" type="ORF">BJ979_000586</name>
</gene>
<evidence type="ECO:0000313" key="1">
    <source>
        <dbReference type="EMBL" id="NYG97960.1"/>
    </source>
</evidence>
<organism evidence="1 2">
    <name type="scientific">Schumannella luteola</name>
    <dbReference type="NCBI Taxonomy" id="472059"/>
    <lineage>
        <taxon>Bacteria</taxon>
        <taxon>Bacillati</taxon>
        <taxon>Actinomycetota</taxon>
        <taxon>Actinomycetes</taxon>
        <taxon>Micrococcales</taxon>
        <taxon>Microbacteriaceae</taxon>
        <taxon>Schumannella</taxon>
    </lineage>
</organism>
<proteinExistence type="predicted"/>
<comment type="caution">
    <text evidence="1">The sequence shown here is derived from an EMBL/GenBank/DDBJ whole genome shotgun (WGS) entry which is preliminary data.</text>
</comment>
<reference evidence="1 2" key="1">
    <citation type="submission" date="2020-07" db="EMBL/GenBank/DDBJ databases">
        <title>Sequencing the genomes of 1000 actinobacteria strains.</title>
        <authorList>
            <person name="Klenk H.-P."/>
        </authorList>
    </citation>
    <scope>NUCLEOTIDE SEQUENCE [LARGE SCALE GENOMIC DNA]</scope>
    <source>
        <strain evidence="1 2">DSM 23141</strain>
    </source>
</reference>
<dbReference type="RefSeq" id="WP_179565018.1">
    <property type="nucleotide sequence ID" value="NZ_JACBZY010000001.1"/>
</dbReference>
<protein>
    <recommendedName>
        <fullName evidence="3">DUF1292 domain-containing protein</fullName>
    </recommendedName>
</protein>
<name>A0A852Y9A9_9MICO</name>
<sequence>MTDLDDAFVEAAVQSAFEIDHRGTDVLLRAPEREEPFEAKSGDDEAVPFTLDGGRDDVVLEVVVDDEVVGLIVPVDDGFGVLIVPEDGEEPSRELETVEDALDELGI</sequence>
<dbReference type="EMBL" id="JACBZY010000001">
    <property type="protein sequence ID" value="NYG97960.1"/>
    <property type="molecule type" value="Genomic_DNA"/>
</dbReference>
<evidence type="ECO:0008006" key="3">
    <source>
        <dbReference type="Google" id="ProtNLM"/>
    </source>
</evidence>
<dbReference type="Proteomes" id="UP000553888">
    <property type="component" value="Unassembled WGS sequence"/>
</dbReference>
<dbReference type="AlphaFoldDB" id="A0A852Y9A9"/>
<evidence type="ECO:0000313" key="2">
    <source>
        <dbReference type="Proteomes" id="UP000553888"/>
    </source>
</evidence>
<accession>A0A852Y9A9</accession>